<keyword evidence="4" id="KW-1185">Reference proteome</keyword>
<evidence type="ECO:0000256" key="1">
    <source>
        <dbReference type="SAM" id="MobiDB-lite"/>
    </source>
</evidence>
<reference evidence="3 4" key="1">
    <citation type="submission" date="2023-02" db="EMBL/GenBank/DDBJ databases">
        <title>LHISI_Scaffold_Assembly.</title>
        <authorList>
            <person name="Stuart O.P."/>
            <person name="Cleave R."/>
            <person name="Magrath M.J.L."/>
            <person name="Mikheyev A.S."/>
        </authorList>
    </citation>
    <scope>NUCLEOTIDE SEQUENCE [LARGE SCALE GENOMIC DNA]</scope>
    <source>
        <strain evidence="3">Daus_M_001</strain>
        <tissue evidence="3">Leg muscle</tissue>
    </source>
</reference>
<feature type="region of interest" description="Disordered" evidence="1">
    <location>
        <begin position="1"/>
        <end position="23"/>
    </location>
</feature>
<protein>
    <recommendedName>
        <fullName evidence="2">PiggyBac transposable element-derived protein domain-containing protein</fullName>
    </recommendedName>
</protein>
<name>A0ABQ9HIA7_9NEOP</name>
<evidence type="ECO:0000259" key="2">
    <source>
        <dbReference type="Pfam" id="PF13843"/>
    </source>
</evidence>
<dbReference type="EMBL" id="JARBHB010000005">
    <property type="protein sequence ID" value="KAJ8884000.1"/>
    <property type="molecule type" value="Genomic_DNA"/>
</dbReference>
<proteinExistence type="predicted"/>
<feature type="domain" description="PiggyBac transposable element-derived protein" evidence="2">
    <location>
        <begin position="32"/>
        <end position="158"/>
    </location>
</feature>
<dbReference type="PANTHER" id="PTHR47272">
    <property type="entry name" value="DDE_TNP_1_7 DOMAIN-CONTAINING PROTEIN"/>
    <property type="match status" value="1"/>
</dbReference>
<accession>A0ABQ9HIA7</accession>
<sequence>MEQHRNSRAGETGNPRENPPTSGLVRYHAHLQKFQLSKMYWAKNTRVDKVADMMSRDSWVEIKSNLHTNDNAKQVQKNNPNRDKLFKVRPMINLLLPKFQSIPKDQLLCIDEQIVPFKGESSVKQYNPRKPHKWGYKIFVLCDNKGMILKFTVVISSQTNRFPGLNMMTDTDMKKNAKVDISFPRAVVTYNHFMVGVDLLAGLITYYRISIKSKKNLFETDFLFCRHGASQSVKRKKIPKKDVMDLLGFKSEVHAALCGQGKDMTNKIANVKLNLGKKIDERTQYQNIVLEKDGVGHWYAITTHRQRCKHTACKGITTVKCCKCNRVSLHLAETLEASYSGRLCKYKSLRNKPAQHGRRGLGALLVCVCVDPQIGRE</sequence>
<dbReference type="PANTHER" id="PTHR47272:SF1">
    <property type="entry name" value="PIGGYBAC TRANSPOSABLE ELEMENT-DERIVED PROTEIN 3-LIKE"/>
    <property type="match status" value="1"/>
</dbReference>
<evidence type="ECO:0000313" key="3">
    <source>
        <dbReference type="EMBL" id="KAJ8884000.1"/>
    </source>
</evidence>
<dbReference type="Pfam" id="PF13843">
    <property type="entry name" value="DDE_Tnp_1_7"/>
    <property type="match status" value="1"/>
</dbReference>
<comment type="caution">
    <text evidence="3">The sequence shown here is derived from an EMBL/GenBank/DDBJ whole genome shotgun (WGS) entry which is preliminary data.</text>
</comment>
<evidence type="ECO:0000313" key="4">
    <source>
        <dbReference type="Proteomes" id="UP001159363"/>
    </source>
</evidence>
<gene>
    <name evidence="3" type="ORF">PR048_015856</name>
</gene>
<dbReference type="Proteomes" id="UP001159363">
    <property type="component" value="Chromosome 4"/>
</dbReference>
<dbReference type="InterPro" id="IPR029526">
    <property type="entry name" value="PGBD"/>
</dbReference>
<organism evidence="3 4">
    <name type="scientific">Dryococelus australis</name>
    <dbReference type="NCBI Taxonomy" id="614101"/>
    <lineage>
        <taxon>Eukaryota</taxon>
        <taxon>Metazoa</taxon>
        <taxon>Ecdysozoa</taxon>
        <taxon>Arthropoda</taxon>
        <taxon>Hexapoda</taxon>
        <taxon>Insecta</taxon>
        <taxon>Pterygota</taxon>
        <taxon>Neoptera</taxon>
        <taxon>Polyneoptera</taxon>
        <taxon>Phasmatodea</taxon>
        <taxon>Verophasmatodea</taxon>
        <taxon>Anareolatae</taxon>
        <taxon>Phasmatidae</taxon>
        <taxon>Eurycanthinae</taxon>
        <taxon>Dryococelus</taxon>
    </lineage>
</organism>